<evidence type="ECO:0000313" key="14">
    <source>
        <dbReference type="EMBL" id="SET74135.1"/>
    </source>
</evidence>
<keyword evidence="15" id="KW-1185">Reference proteome</keyword>
<dbReference type="InterPro" id="IPR036721">
    <property type="entry name" value="RCK_C_sf"/>
</dbReference>
<dbReference type="PROSITE" id="PS51201">
    <property type="entry name" value="RCK_N"/>
    <property type="match status" value="1"/>
</dbReference>
<feature type="transmembrane region" description="Helical" evidence="11">
    <location>
        <begin position="145"/>
        <end position="168"/>
    </location>
</feature>
<dbReference type="InterPro" id="IPR006153">
    <property type="entry name" value="Cation/H_exchanger_TM"/>
</dbReference>
<evidence type="ECO:0000256" key="6">
    <source>
        <dbReference type="ARBA" id="ARBA00022692"/>
    </source>
</evidence>
<dbReference type="Gene3D" id="1.20.1530.20">
    <property type="match status" value="1"/>
</dbReference>
<evidence type="ECO:0000256" key="2">
    <source>
        <dbReference type="ARBA" id="ARBA00005551"/>
    </source>
</evidence>
<evidence type="ECO:0000256" key="7">
    <source>
        <dbReference type="ARBA" id="ARBA00022958"/>
    </source>
</evidence>
<keyword evidence="9" id="KW-0406">Ion transport</keyword>
<feature type="domain" description="RCK C-terminal" evidence="13">
    <location>
        <begin position="569"/>
        <end position="653"/>
    </location>
</feature>
<evidence type="ECO:0000256" key="9">
    <source>
        <dbReference type="ARBA" id="ARBA00023065"/>
    </source>
</evidence>
<dbReference type="PROSITE" id="PS51202">
    <property type="entry name" value="RCK_C"/>
    <property type="match status" value="1"/>
</dbReference>
<sequence>MVHFIETLALLSCAVVVVWLFRKLNLPAILAYLIAGIIVGEHGFSWVTENVNYEHFAELGIVFLLFTLGLEFSFTRLKAMRHLVFAVGGLQVLVSILAFTLVSLLFDLSFGASFTVAAVLALSSTAIVIRQLSETGAMKRKSGQISVAVLLFQDIAVVPLLIIIPMLATGGEGSMLLALLFALVKGVFVVALLFFIGKKLLPPLFDLVAQVRTDELFVLTTLLVTLFAAALTQWFGLSMALGAFLAGMMLGESEYKHQLEADIRPYRDILLGLFFMTIGMKLDPAILVSAPLQTLALIVSFMMIKIVVIRQLAIRAGESAKDGWASGIMLAQMGEFGFVLIALANQNDILPQNVASMLLVAGILSMAITPYMVNNARKWALTLSNTKQIDTSEFEQLPTQRKLKDHVIICGFGRVGQTVSRFLKQEHIDFVAIDIDPLRTSKARQAGENVLFGSSRKAELLNAAQIDTARLVVIAFGEDKQSSEVIQKVRAMAPEVPILVRTKNDDQLDMLQQAGANEVVPESLEGSLMLVSQVLSLSGVPFSRIVRRVQKERKNHYNHLHGFFQGEQTDMSVDSPRKIEFAHAIVLTKDAFAIGKTVGELGLAERRVALLSIKRGEQEIEDLPNDFVLMEQDMVIVRGRPRRVERFEGYINQGET</sequence>
<feature type="transmembrane region" description="Helical" evidence="11">
    <location>
        <begin position="355"/>
        <end position="373"/>
    </location>
</feature>
<feature type="domain" description="RCK N-terminal" evidence="12">
    <location>
        <begin position="404"/>
        <end position="521"/>
    </location>
</feature>
<name>A0A1I0GS55_THASX</name>
<comment type="subcellular location">
    <subcellularLocation>
        <location evidence="1">Membrane</location>
        <topology evidence="1">Multi-pass membrane protein</topology>
    </subcellularLocation>
</comment>
<dbReference type="NCBIfam" id="TIGR00932">
    <property type="entry name" value="2a37"/>
    <property type="match status" value="1"/>
</dbReference>
<keyword evidence="8 11" id="KW-1133">Transmembrane helix</keyword>
<dbReference type="Gene3D" id="3.30.70.1450">
    <property type="entry name" value="Regulator of K+ conductance, C-terminal domain"/>
    <property type="match status" value="1"/>
</dbReference>
<dbReference type="GO" id="GO:0008324">
    <property type="term" value="F:monoatomic cation transmembrane transporter activity"/>
    <property type="evidence" value="ECO:0007669"/>
    <property type="project" value="InterPro"/>
</dbReference>
<evidence type="ECO:0000256" key="5">
    <source>
        <dbReference type="ARBA" id="ARBA00022538"/>
    </source>
</evidence>
<dbReference type="InterPro" id="IPR003148">
    <property type="entry name" value="RCK_N"/>
</dbReference>
<dbReference type="AlphaFoldDB" id="A0A1I0GS55"/>
<keyword evidence="10 11" id="KW-0472">Membrane</keyword>
<keyword evidence="6 11" id="KW-0812">Transmembrane</keyword>
<evidence type="ECO:0000256" key="3">
    <source>
        <dbReference type="ARBA" id="ARBA00022448"/>
    </source>
</evidence>
<dbReference type="GO" id="GO:0005886">
    <property type="term" value="C:plasma membrane"/>
    <property type="evidence" value="ECO:0007669"/>
    <property type="project" value="TreeGrafter"/>
</dbReference>
<dbReference type="PANTHER" id="PTHR46157">
    <property type="entry name" value="K(+) EFFLUX ANTIPORTER 3, CHLOROPLASTIC"/>
    <property type="match status" value="1"/>
</dbReference>
<feature type="transmembrane region" description="Helical" evidence="11">
    <location>
        <begin position="6"/>
        <end position="22"/>
    </location>
</feature>
<keyword evidence="7" id="KW-0630">Potassium</keyword>
<dbReference type="PANTHER" id="PTHR46157:SF4">
    <property type="entry name" value="K(+) EFFLUX ANTIPORTER 3, CHLOROPLASTIC"/>
    <property type="match status" value="1"/>
</dbReference>
<feature type="transmembrane region" description="Helical" evidence="11">
    <location>
        <begin position="53"/>
        <end position="72"/>
    </location>
</feature>
<dbReference type="GO" id="GO:1902600">
    <property type="term" value="P:proton transmembrane transport"/>
    <property type="evidence" value="ECO:0007669"/>
    <property type="project" value="InterPro"/>
</dbReference>
<evidence type="ECO:0000256" key="10">
    <source>
        <dbReference type="ARBA" id="ARBA00023136"/>
    </source>
</evidence>
<dbReference type="Proteomes" id="UP000199308">
    <property type="component" value="Unassembled WGS sequence"/>
</dbReference>
<evidence type="ECO:0000259" key="13">
    <source>
        <dbReference type="PROSITE" id="PS51202"/>
    </source>
</evidence>
<feature type="transmembrane region" description="Helical" evidence="11">
    <location>
        <begin position="324"/>
        <end position="343"/>
    </location>
</feature>
<feature type="transmembrane region" description="Helical" evidence="11">
    <location>
        <begin position="112"/>
        <end position="133"/>
    </location>
</feature>
<evidence type="ECO:0000313" key="15">
    <source>
        <dbReference type="Proteomes" id="UP000199308"/>
    </source>
</evidence>
<evidence type="ECO:0000259" key="12">
    <source>
        <dbReference type="PROSITE" id="PS51201"/>
    </source>
</evidence>
<dbReference type="GO" id="GO:0015297">
    <property type="term" value="F:antiporter activity"/>
    <property type="evidence" value="ECO:0007669"/>
    <property type="project" value="UniProtKB-KW"/>
</dbReference>
<dbReference type="Pfam" id="PF02080">
    <property type="entry name" value="TrkA_C"/>
    <property type="match status" value="1"/>
</dbReference>
<feature type="transmembrane region" description="Helical" evidence="11">
    <location>
        <begin position="84"/>
        <end position="106"/>
    </location>
</feature>
<organism evidence="14 15">
    <name type="scientific">Thalassotalea agarivorans</name>
    <name type="common">Thalassomonas agarivorans</name>
    <dbReference type="NCBI Taxonomy" id="349064"/>
    <lineage>
        <taxon>Bacteria</taxon>
        <taxon>Pseudomonadati</taxon>
        <taxon>Pseudomonadota</taxon>
        <taxon>Gammaproteobacteria</taxon>
        <taxon>Alteromonadales</taxon>
        <taxon>Colwelliaceae</taxon>
        <taxon>Thalassotalea</taxon>
    </lineage>
</organism>
<dbReference type="InterPro" id="IPR038770">
    <property type="entry name" value="Na+/solute_symporter_sf"/>
</dbReference>
<comment type="similarity">
    <text evidence="2">Belongs to the monovalent cation:proton antiporter 2 (CPA2) transporter (TC 2.A.37) family.</text>
</comment>
<dbReference type="OrthoDB" id="9781411at2"/>
<dbReference type="InterPro" id="IPR036291">
    <property type="entry name" value="NAD(P)-bd_dom_sf"/>
</dbReference>
<dbReference type="EMBL" id="FOHK01000013">
    <property type="protein sequence ID" value="SET74135.1"/>
    <property type="molecule type" value="Genomic_DNA"/>
</dbReference>
<evidence type="ECO:0000256" key="8">
    <source>
        <dbReference type="ARBA" id="ARBA00022989"/>
    </source>
</evidence>
<evidence type="ECO:0000256" key="11">
    <source>
        <dbReference type="SAM" id="Phobius"/>
    </source>
</evidence>
<dbReference type="STRING" id="349064.SAMN05660429_02544"/>
<dbReference type="GO" id="GO:0006813">
    <property type="term" value="P:potassium ion transport"/>
    <property type="evidence" value="ECO:0007669"/>
    <property type="project" value="UniProtKB-KW"/>
</dbReference>
<dbReference type="InterPro" id="IPR006037">
    <property type="entry name" value="RCK_C"/>
</dbReference>
<dbReference type="Gene3D" id="3.40.50.720">
    <property type="entry name" value="NAD(P)-binding Rossmann-like Domain"/>
    <property type="match status" value="1"/>
</dbReference>
<dbReference type="Pfam" id="PF02254">
    <property type="entry name" value="TrkA_N"/>
    <property type="match status" value="1"/>
</dbReference>
<protein>
    <submittedName>
        <fullName evidence="14">Kef-type potassium/proton antiporter, CPA2 family</fullName>
    </submittedName>
</protein>
<keyword evidence="3" id="KW-0813">Transport</keyword>
<dbReference type="SUPFAM" id="SSF51735">
    <property type="entry name" value="NAD(P)-binding Rossmann-fold domains"/>
    <property type="match status" value="1"/>
</dbReference>
<feature type="transmembrane region" description="Helical" evidence="11">
    <location>
        <begin position="295"/>
        <end position="312"/>
    </location>
</feature>
<reference evidence="14 15" key="1">
    <citation type="submission" date="2016-10" db="EMBL/GenBank/DDBJ databases">
        <authorList>
            <person name="de Groot N.N."/>
        </authorList>
    </citation>
    <scope>NUCLEOTIDE SEQUENCE [LARGE SCALE GENOMIC DNA]</scope>
    <source>
        <strain evidence="14 15">DSM 19706</strain>
    </source>
</reference>
<dbReference type="SUPFAM" id="SSF116726">
    <property type="entry name" value="TrkA C-terminal domain-like"/>
    <property type="match status" value="1"/>
</dbReference>
<feature type="transmembrane region" description="Helical" evidence="11">
    <location>
        <begin position="29"/>
        <end position="47"/>
    </location>
</feature>
<proteinExistence type="inferred from homology"/>
<accession>A0A1I0GS55</accession>
<gene>
    <name evidence="14" type="ORF">SAMN05660429_02544</name>
</gene>
<feature type="transmembrane region" description="Helical" evidence="11">
    <location>
        <begin position="216"/>
        <end position="249"/>
    </location>
</feature>
<dbReference type="Pfam" id="PF00999">
    <property type="entry name" value="Na_H_Exchanger"/>
    <property type="match status" value="1"/>
</dbReference>
<dbReference type="InterPro" id="IPR004771">
    <property type="entry name" value="K/H_exchanger"/>
</dbReference>
<dbReference type="RefSeq" id="WP_093331156.1">
    <property type="nucleotide sequence ID" value="NZ_AP027363.1"/>
</dbReference>
<keyword evidence="5" id="KW-0633">Potassium transport</keyword>
<keyword evidence="4" id="KW-0050">Antiport</keyword>
<evidence type="ECO:0000256" key="1">
    <source>
        <dbReference type="ARBA" id="ARBA00004141"/>
    </source>
</evidence>
<evidence type="ECO:0000256" key="4">
    <source>
        <dbReference type="ARBA" id="ARBA00022449"/>
    </source>
</evidence>
<feature type="transmembrane region" description="Helical" evidence="11">
    <location>
        <begin position="174"/>
        <end position="196"/>
    </location>
</feature>